<comment type="similarity">
    <text evidence="1">Belongs to the sel-1 family.</text>
</comment>
<feature type="region of interest" description="Disordered" evidence="3">
    <location>
        <begin position="463"/>
        <end position="548"/>
    </location>
</feature>
<dbReference type="AlphaFoldDB" id="A0A7S3YB26"/>
<dbReference type="SMART" id="SM00671">
    <property type="entry name" value="SEL1"/>
    <property type="match status" value="6"/>
</dbReference>
<reference evidence="5" key="1">
    <citation type="submission" date="2021-01" db="EMBL/GenBank/DDBJ databases">
        <authorList>
            <person name="Corre E."/>
            <person name="Pelletier E."/>
            <person name="Niang G."/>
            <person name="Scheremetjew M."/>
            <person name="Finn R."/>
            <person name="Kale V."/>
            <person name="Holt S."/>
            <person name="Cochrane G."/>
            <person name="Meng A."/>
            <person name="Brown T."/>
            <person name="Cohen L."/>
        </authorList>
    </citation>
    <scope>NUCLEOTIDE SEQUENCE</scope>
    <source>
        <strain evidence="5">CCCM811</strain>
    </source>
</reference>
<feature type="compositionally biased region" description="Basic and acidic residues" evidence="3">
    <location>
        <begin position="497"/>
        <end position="514"/>
    </location>
</feature>
<protein>
    <submittedName>
        <fullName evidence="5">Uncharacterized protein</fullName>
    </submittedName>
</protein>
<evidence type="ECO:0000256" key="2">
    <source>
        <dbReference type="SAM" id="Coils"/>
    </source>
</evidence>
<dbReference type="EMBL" id="HBIV01002738">
    <property type="protein sequence ID" value="CAE0646465.1"/>
    <property type="molecule type" value="Transcribed_RNA"/>
</dbReference>
<evidence type="ECO:0000256" key="3">
    <source>
        <dbReference type="SAM" id="MobiDB-lite"/>
    </source>
</evidence>
<evidence type="ECO:0000256" key="1">
    <source>
        <dbReference type="ARBA" id="ARBA00038101"/>
    </source>
</evidence>
<dbReference type="Gene3D" id="1.25.40.10">
    <property type="entry name" value="Tetratricopeptide repeat domain"/>
    <property type="match status" value="2"/>
</dbReference>
<feature type="coiled-coil region" evidence="2">
    <location>
        <begin position="187"/>
        <end position="221"/>
    </location>
</feature>
<dbReference type="InterPro" id="IPR006597">
    <property type="entry name" value="Sel1-like"/>
</dbReference>
<organism evidence="5">
    <name type="scientific">Lotharella globosa</name>
    <dbReference type="NCBI Taxonomy" id="91324"/>
    <lineage>
        <taxon>Eukaryota</taxon>
        <taxon>Sar</taxon>
        <taxon>Rhizaria</taxon>
        <taxon>Cercozoa</taxon>
        <taxon>Chlorarachniophyceae</taxon>
        <taxon>Lotharella</taxon>
    </lineage>
</organism>
<sequence length="606" mass="67973">MSVGSDSSAGHMYAPNEDVQLSILKGPFSGSWVDAVILKAVGHGRYGVFIKDTKLAQSAGCDNRTIDSVPWQCLRYPNRRTVSGSTNTKTTVVTETSEARLESRESETEDDWRLKYIQQKETILSLQNQMKHLLTKVTEQARQIEELKLQKELLIDKEVFLNDTALVSTNTNMKKGVFNVPASLRPSDHNKEKVEGLQKAVEELARRNKKLTDALSQEKSAAASFPLQKLYQEALRQYRGDGTTRNPRLAFQLASHAANRGHARAQCLVGLCFQNGVGVGKDHLKAFSYFLLSAMQGYVLGQYNLAWCYFDGDGVRVDKSQAFFWFYEAALQGKPAAQYSLGYCYRKGEGIEVNHKQAYFWFSQASEQKHVLAMNSLGLCFEHGEGVPCDEGMAFYWYKRASDAGDVQALYNLGLCYHCGRGTPMDHRKSIECFKKAASEKNADAIDAMKKLSALATLENKYSRGDVKGPRSTSTPSSTSGTPSISPTSSTILSDGWEEREAGERADVSRENSRYRPWVQRLAKRMTHGQSPANQNRRRKRRRTPEGARRSCEIMQAFLLLLFFGASCYAISTLKMVGATANCNRSRILFLRVYVAWNLHQLSPRP</sequence>
<feature type="transmembrane region" description="Helical" evidence="4">
    <location>
        <begin position="554"/>
        <end position="577"/>
    </location>
</feature>
<dbReference type="SUPFAM" id="SSF81901">
    <property type="entry name" value="HCP-like"/>
    <property type="match status" value="2"/>
</dbReference>
<evidence type="ECO:0000313" key="5">
    <source>
        <dbReference type="EMBL" id="CAE0646465.1"/>
    </source>
</evidence>
<keyword evidence="4" id="KW-0812">Transmembrane</keyword>
<name>A0A7S3YB26_9EUKA</name>
<accession>A0A7S3YB26</accession>
<dbReference type="InterPro" id="IPR050767">
    <property type="entry name" value="Sel1_AlgK"/>
</dbReference>
<dbReference type="InterPro" id="IPR011990">
    <property type="entry name" value="TPR-like_helical_dom_sf"/>
</dbReference>
<dbReference type="Pfam" id="PF08238">
    <property type="entry name" value="Sel1"/>
    <property type="match status" value="6"/>
</dbReference>
<feature type="compositionally biased region" description="Low complexity" evidence="3">
    <location>
        <begin position="472"/>
        <end position="494"/>
    </location>
</feature>
<gene>
    <name evidence="5" type="ORF">LGLO00237_LOCUS1865</name>
</gene>
<feature type="coiled-coil region" evidence="2">
    <location>
        <begin position="130"/>
        <end position="157"/>
    </location>
</feature>
<proteinExistence type="inferred from homology"/>
<evidence type="ECO:0000256" key="4">
    <source>
        <dbReference type="SAM" id="Phobius"/>
    </source>
</evidence>
<keyword evidence="4" id="KW-0472">Membrane</keyword>
<keyword evidence="4" id="KW-1133">Transmembrane helix</keyword>
<dbReference type="PANTHER" id="PTHR11102">
    <property type="entry name" value="SEL-1-LIKE PROTEIN"/>
    <property type="match status" value="1"/>
</dbReference>
<keyword evidence="2" id="KW-0175">Coiled coil</keyword>
<dbReference type="PANTHER" id="PTHR11102:SF160">
    <property type="entry name" value="ERAD-ASSOCIATED E3 UBIQUITIN-PROTEIN LIGASE COMPONENT HRD3"/>
    <property type="match status" value="1"/>
</dbReference>